<proteinExistence type="inferred from homology"/>
<evidence type="ECO:0000256" key="8">
    <source>
        <dbReference type="ARBA" id="ARBA00022490"/>
    </source>
</evidence>
<keyword evidence="19" id="KW-1185">Reference proteome</keyword>
<comment type="subcellular location">
    <subcellularLocation>
        <location evidence="4">Cytoplasm</location>
    </subcellularLocation>
    <subcellularLocation>
        <location evidence="3">Nucleus</location>
    </subcellularLocation>
</comment>
<evidence type="ECO:0000256" key="3">
    <source>
        <dbReference type="ARBA" id="ARBA00004123"/>
    </source>
</evidence>
<dbReference type="GO" id="GO:0004535">
    <property type="term" value="F:poly(A)-specific ribonuclease activity"/>
    <property type="evidence" value="ECO:0007669"/>
    <property type="project" value="UniProtKB-EC"/>
</dbReference>
<dbReference type="EMBL" id="CABITT030000003">
    <property type="protein sequence ID" value="VVA98483.1"/>
    <property type="molecule type" value="Genomic_DNA"/>
</dbReference>
<comment type="function">
    <text evidence="17">Ubiquitous transcription factor required for a diverse set of processes. It is a component of the CCR4 complex involved in the control of gene expression.</text>
</comment>
<dbReference type="AlphaFoldDB" id="A0A565BA60"/>
<comment type="catalytic activity">
    <reaction evidence="1">
        <text>Exonucleolytic cleavage of poly(A) to 5'-AMP.</text>
        <dbReference type="EC" id="3.1.13.4"/>
    </reaction>
</comment>
<evidence type="ECO:0000256" key="6">
    <source>
        <dbReference type="ARBA" id="ARBA00011757"/>
    </source>
</evidence>
<evidence type="ECO:0000256" key="4">
    <source>
        <dbReference type="ARBA" id="ARBA00004496"/>
    </source>
</evidence>
<dbReference type="PANTHER" id="PTHR10797">
    <property type="entry name" value="CCR4-NOT TRANSCRIPTION COMPLEX SUBUNIT"/>
    <property type="match status" value="1"/>
</dbReference>
<evidence type="ECO:0000256" key="11">
    <source>
        <dbReference type="ARBA" id="ARBA00022801"/>
    </source>
</evidence>
<protein>
    <recommendedName>
        <fullName evidence="7">poly(A)-specific ribonuclease</fullName>
        <ecNumber evidence="7">3.1.13.4</ecNumber>
    </recommendedName>
</protein>
<evidence type="ECO:0000313" key="18">
    <source>
        <dbReference type="EMBL" id="VVA98483.1"/>
    </source>
</evidence>
<evidence type="ECO:0000256" key="12">
    <source>
        <dbReference type="ARBA" id="ARBA00022839"/>
    </source>
</evidence>
<dbReference type="GO" id="GO:0005634">
    <property type="term" value="C:nucleus"/>
    <property type="evidence" value="ECO:0007669"/>
    <property type="project" value="UniProtKB-SubCell"/>
</dbReference>
<keyword evidence="16" id="KW-0539">Nucleus</keyword>
<dbReference type="GO" id="GO:0005737">
    <property type="term" value="C:cytoplasm"/>
    <property type="evidence" value="ECO:0007669"/>
    <property type="project" value="UniProtKB-SubCell"/>
</dbReference>
<evidence type="ECO:0000256" key="16">
    <source>
        <dbReference type="ARBA" id="ARBA00023242"/>
    </source>
</evidence>
<dbReference type="InterPro" id="IPR006941">
    <property type="entry name" value="RNase_CAF1"/>
</dbReference>
<accession>A0A565BA60</accession>
<keyword evidence="14" id="KW-0805">Transcription regulation</keyword>
<evidence type="ECO:0000256" key="5">
    <source>
        <dbReference type="ARBA" id="ARBA00008372"/>
    </source>
</evidence>
<comment type="subunit">
    <text evidence="6">Component of the CCR4-NOT complex, at least composed of CRR4 and CAF1 proteins.</text>
</comment>
<evidence type="ECO:0000313" key="19">
    <source>
        <dbReference type="Proteomes" id="UP000489600"/>
    </source>
</evidence>
<evidence type="ECO:0000256" key="2">
    <source>
        <dbReference type="ARBA" id="ARBA00001968"/>
    </source>
</evidence>
<keyword evidence="11" id="KW-0378">Hydrolase</keyword>
<keyword evidence="9" id="KW-0540">Nuclease</keyword>
<organism evidence="18 19">
    <name type="scientific">Arabis nemorensis</name>
    <dbReference type="NCBI Taxonomy" id="586526"/>
    <lineage>
        <taxon>Eukaryota</taxon>
        <taxon>Viridiplantae</taxon>
        <taxon>Streptophyta</taxon>
        <taxon>Embryophyta</taxon>
        <taxon>Tracheophyta</taxon>
        <taxon>Spermatophyta</taxon>
        <taxon>Magnoliopsida</taxon>
        <taxon>eudicotyledons</taxon>
        <taxon>Gunneridae</taxon>
        <taxon>Pentapetalae</taxon>
        <taxon>rosids</taxon>
        <taxon>malvids</taxon>
        <taxon>Brassicales</taxon>
        <taxon>Brassicaceae</taxon>
        <taxon>Arabideae</taxon>
        <taxon>Arabis</taxon>
    </lineage>
</organism>
<dbReference type="Pfam" id="PF04857">
    <property type="entry name" value="CAF1"/>
    <property type="match status" value="1"/>
</dbReference>
<evidence type="ECO:0000256" key="1">
    <source>
        <dbReference type="ARBA" id="ARBA00001663"/>
    </source>
</evidence>
<dbReference type="GO" id="GO:0003723">
    <property type="term" value="F:RNA binding"/>
    <property type="evidence" value="ECO:0007669"/>
    <property type="project" value="UniProtKB-KW"/>
</dbReference>
<dbReference type="InterPro" id="IPR012337">
    <property type="entry name" value="RNaseH-like_sf"/>
</dbReference>
<evidence type="ECO:0000256" key="14">
    <source>
        <dbReference type="ARBA" id="ARBA00023015"/>
    </source>
</evidence>
<comment type="cofactor">
    <cofactor evidence="2">
        <name>a divalent metal cation</name>
        <dbReference type="ChEBI" id="CHEBI:60240"/>
    </cofactor>
</comment>
<gene>
    <name evidence="18" type="ORF">ANE_LOCUS8928</name>
</gene>
<dbReference type="InterPro" id="IPR039637">
    <property type="entry name" value="CNOT7/CNOT8/Pop2"/>
</dbReference>
<comment type="similarity">
    <text evidence="5">Belongs to the CAF1 family.</text>
</comment>
<evidence type="ECO:0000256" key="10">
    <source>
        <dbReference type="ARBA" id="ARBA00022723"/>
    </source>
</evidence>
<evidence type="ECO:0000256" key="17">
    <source>
        <dbReference type="ARBA" id="ARBA00025148"/>
    </source>
</evidence>
<name>A0A565BA60_9BRAS</name>
<dbReference type="Proteomes" id="UP000489600">
    <property type="component" value="Unassembled WGS sequence"/>
</dbReference>
<keyword evidence="8" id="KW-0963">Cytoplasm</keyword>
<sequence length="338" mass="39528">MAKFGEIWNWNKEEEISLMSECLKSCSYIAIDTEFPGCLKETTIKASEEDRYRDLKFNVDRTKLIQLGLTLFDKGGRIRGTWEINFCNFDVTKDASNEKSIAFLRRNGLNFEKIRAQGIPIEEFFKQFSQILNKKKLIWVNFDGSYDMGYLVKGLTGGESLPETSKGFKEVVERLVGDVFDVKKMSGLCKGLSSRYGLQRIADEFHIKRVGEAHHAGSDSELTARLYTKIALILYHDYKRKRSETDQEQQKQHIQERIIHHQDYKRTRLTAQHQHLHELMIHQDYNRMHLRAAQQQQHIQELMMARYYVPQPPPSSMFASYHPFGSHFVVPIPRLNYV</sequence>
<dbReference type="Gene3D" id="3.30.420.10">
    <property type="entry name" value="Ribonuclease H-like superfamily/Ribonuclease H"/>
    <property type="match status" value="1"/>
</dbReference>
<reference evidence="18" key="1">
    <citation type="submission" date="2019-07" db="EMBL/GenBank/DDBJ databases">
        <authorList>
            <person name="Dittberner H."/>
        </authorList>
    </citation>
    <scope>NUCLEOTIDE SEQUENCE [LARGE SCALE GENOMIC DNA]</scope>
</reference>
<dbReference type="OrthoDB" id="696953at2759"/>
<dbReference type="InterPro" id="IPR036397">
    <property type="entry name" value="RNaseH_sf"/>
</dbReference>
<keyword evidence="13" id="KW-0694">RNA-binding</keyword>
<keyword evidence="12" id="KW-0269">Exonuclease</keyword>
<evidence type="ECO:0000256" key="9">
    <source>
        <dbReference type="ARBA" id="ARBA00022722"/>
    </source>
</evidence>
<dbReference type="EC" id="3.1.13.4" evidence="7"/>
<dbReference type="SUPFAM" id="SSF53098">
    <property type="entry name" value="Ribonuclease H-like"/>
    <property type="match status" value="1"/>
</dbReference>
<keyword evidence="10" id="KW-0479">Metal-binding</keyword>
<evidence type="ECO:0000256" key="15">
    <source>
        <dbReference type="ARBA" id="ARBA00023163"/>
    </source>
</evidence>
<dbReference type="GO" id="GO:0030014">
    <property type="term" value="C:CCR4-NOT complex"/>
    <property type="evidence" value="ECO:0007669"/>
    <property type="project" value="InterPro"/>
</dbReference>
<dbReference type="GO" id="GO:0046872">
    <property type="term" value="F:metal ion binding"/>
    <property type="evidence" value="ECO:0007669"/>
    <property type="project" value="UniProtKB-KW"/>
</dbReference>
<evidence type="ECO:0000256" key="7">
    <source>
        <dbReference type="ARBA" id="ARBA00012161"/>
    </source>
</evidence>
<comment type="caution">
    <text evidence="18">The sequence shown here is derived from an EMBL/GenBank/DDBJ whole genome shotgun (WGS) entry which is preliminary data.</text>
</comment>
<evidence type="ECO:0000256" key="13">
    <source>
        <dbReference type="ARBA" id="ARBA00022884"/>
    </source>
</evidence>
<keyword evidence="15" id="KW-0804">Transcription</keyword>